<accession>A0A1G8Z7F4</accession>
<dbReference type="AlphaFoldDB" id="A0A1G8Z7F4"/>
<dbReference type="InterPro" id="IPR036844">
    <property type="entry name" value="Hint_dom_sf"/>
</dbReference>
<dbReference type="SUPFAM" id="SSF51294">
    <property type="entry name" value="Hedgehog/intein (Hint) domain"/>
    <property type="match status" value="1"/>
</dbReference>
<dbReference type="STRING" id="571298.SAMN04488026_103118"/>
<reference evidence="2 3" key="1">
    <citation type="submission" date="2016-10" db="EMBL/GenBank/DDBJ databases">
        <authorList>
            <person name="de Groot N.N."/>
        </authorList>
    </citation>
    <scope>NUCLEOTIDE SEQUENCE [LARGE SCALE GENOMIC DNA]</scope>
    <source>
        <strain evidence="2 3">DSM 25294</strain>
    </source>
</reference>
<evidence type="ECO:0000313" key="2">
    <source>
        <dbReference type="EMBL" id="SDK10355.1"/>
    </source>
</evidence>
<name>A0A1G8Z7F4_9RHOB</name>
<dbReference type="Pfam" id="PF13403">
    <property type="entry name" value="Hint_2"/>
    <property type="match status" value="1"/>
</dbReference>
<sequence>MQAKKIMVEIRAKNTEFALSSGPNIGITPTTSNIDPSPETCVSLVITSNREEDSPDLFQTGESCSISFTGPAGIVTLCDAVVLRSAPPGGRDVGAVVFEGTDPHLGVVHVLWTPNHDIDRWYYDVTASGSAAQFYTHDTQEETYGHVCFCEGTRILTRNGPRPVETLAQGDPVQTRDNGLQPVEWVGRRRLPGVGTAAPVYFAPGAIGNTAPLRVSQQHRMLVTGAPAELLFAEPEVLVPAKTLVDSGSVRIVPQRQVCFLHVLLEEHQILEATGTPAESLLLDDLTRETLRHMTSAPLPAGIDMARDMRAARRLLNVHEALAIGQMAATHRDRQHGHRLTA</sequence>
<proteinExistence type="predicted"/>
<evidence type="ECO:0000259" key="1">
    <source>
        <dbReference type="Pfam" id="PF13403"/>
    </source>
</evidence>
<dbReference type="EMBL" id="FNEK01000031">
    <property type="protein sequence ID" value="SDK10355.1"/>
    <property type="molecule type" value="Genomic_DNA"/>
</dbReference>
<keyword evidence="3" id="KW-1185">Reference proteome</keyword>
<dbReference type="OrthoDB" id="6305173at2"/>
<dbReference type="InterPro" id="IPR028992">
    <property type="entry name" value="Hedgehog/Intein_dom"/>
</dbReference>
<evidence type="ECO:0000313" key="3">
    <source>
        <dbReference type="Proteomes" id="UP000199382"/>
    </source>
</evidence>
<organism evidence="2 3">
    <name type="scientific">Aliiruegeria lutimaris</name>
    <dbReference type="NCBI Taxonomy" id="571298"/>
    <lineage>
        <taxon>Bacteria</taxon>
        <taxon>Pseudomonadati</taxon>
        <taxon>Pseudomonadota</taxon>
        <taxon>Alphaproteobacteria</taxon>
        <taxon>Rhodobacterales</taxon>
        <taxon>Roseobacteraceae</taxon>
        <taxon>Aliiruegeria</taxon>
    </lineage>
</organism>
<dbReference type="Gene3D" id="2.170.16.10">
    <property type="entry name" value="Hedgehog/Intein (Hint) domain"/>
    <property type="match status" value="1"/>
</dbReference>
<protein>
    <submittedName>
        <fullName evidence="2">Hint domain-containing protein</fullName>
    </submittedName>
</protein>
<dbReference type="Proteomes" id="UP000199382">
    <property type="component" value="Unassembled WGS sequence"/>
</dbReference>
<gene>
    <name evidence="2" type="ORF">SAMN04488026_103118</name>
</gene>
<feature type="domain" description="Hedgehog/Intein (Hint)" evidence="1">
    <location>
        <begin position="147"/>
        <end position="283"/>
    </location>
</feature>